<accession>A0A077NSQ1</accession>
<feature type="transmembrane region" description="Helical" evidence="1">
    <location>
        <begin position="77"/>
        <end position="96"/>
    </location>
</feature>
<dbReference type="HOGENOM" id="CLU_005679_0_1_6"/>
<evidence type="ECO:0000259" key="2">
    <source>
        <dbReference type="Pfam" id="PF01757"/>
    </source>
</evidence>
<evidence type="ECO:0000313" key="4">
    <source>
        <dbReference type="Proteomes" id="UP000028487"/>
    </source>
</evidence>
<dbReference type="GO" id="GO:0016747">
    <property type="term" value="F:acyltransferase activity, transferring groups other than amino-acyl groups"/>
    <property type="evidence" value="ECO:0007669"/>
    <property type="project" value="InterPro"/>
</dbReference>
<protein>
    <submittedName>
        <fullName evidence="3">Putative O-acetyl transferase</fullName>
        <ecNumber evidence="3">2.3.1.-</ecNumber>
    </submittedName>
</protein>
<reference evidence="3" key="1">
    <citation type="submission" date="2013-07" db="EMBL/GenBank/DDBJ databases">
        <title>Sub-species coevolution in mutualistic symbiosis.</title>
        <authorList>
            <person name="Murfin K."/>
            <person name="Klassen J."/>
            <person name="Lee M."/>
            <person name="Forst S."/>
            <person name="Stock P."/>
            <person name="Goodrich-Blair H."/>
        </authorList>
    </citation>
    <scope>NUCLEOTIDE SEQUENCE [LARGE SCALE GENOMIC DNA]</scope>
    <source>
        <strain evidence="3">Feltiae Moldova</strain>
    </source>
</reference>
<dbReference type="PANTHER" id="PTHR23028">
    <property type="entry name" value="ACETYLTRANSFERASE"/>
    <property type="match status" value="1"/>
</dbReference>
<keyword evidence="3" id="KW-0012">Acyltransferase</keyword>
<feature type="transmembrane region" description="Helical" evidence="1">
    <location>
        <begin position="225"/>
        <end position="241"/>
    </location>
</feature>
<proteinExistence type="predicted"/>
<gene>
    <name evidence="3" type="ORF">XBFM1_2200013</name>
</gene>
<feature type="transmembrane region" description="Helical" evidence="1">
    <location>
        <begin position="167"/>
        <end position="185"/>
    </location>
</feature>
<feature type="transmembrane region" description="Helical" evidence="1">
    <location>
        <begin position="191"/>
        <end position="213"/>
    </location>
</feature>
<dbReference type="Proteomes" id="UP000028487">
    <property type="component" value="Unassembled WGS sequence"/>
</dbReference>
<feature type="transmembrane region" description="Helical" evidence="1">
    <location>
        <begin position="43"/>
        <end position="61"/>
    </location>
</feature>
<feature type="transmembrane region" description="Helical" evidence="1">
    <location>
        <begin position="12"/>
        <end position="31"/>
    </location>
</feature>
<comment type="caution">
    <text evidence="3">The sequence shown here is derived from an EMBL/GenBank/DDBJ whole genome shotgun (WGS) entry which is preliminary data.</text>
</comment>
<dbReference type="InterPro" id="IPR050879">
    <property type="entry name" value="Acyltransferase_3"/>
</dbReference>
<dbReference type="RefSeq" id="WP_038224263.1">
    <property type="nucleotide sequence ID" value="NZ_CAWLWD010000186.1"/>
</dbReference>
<sequence length="335" mass="38105">MGRDNCFDLIRLIAAIMVVVSHHAGMMEYSISHPADWLSMDSFYVYIFISLSGFLVTKSLINSKNFLDYIAKRIKRIFPALIFCCFVVTYFLVPFWETKPFEFILSGDTLKGFLNMSILHGLSISNAENIYGIMTYANAPLWTLSYEFMLYLILGAFMGYSKTWKGPGIILLLSLMILIMPNHMTKDINTYGVQLYILAKFGIGFSIGSILFLTKHIWDNRSTKLSICALCLLILFSLSGQTSDMNVIGRVAVAVLTIIIGVSFKDKILRGRADISYGLYIWAWPIQSIVIHQVNISFWPNLILTMAICVVVAIFSRKYIEEPFLSGRFKIKKFQ</sequence>
<evidence type="ECO:0000256" key="1">
    <source>
        <dbReference type="SAM" id="Phobius"/>
    </source>
</evidence>
<dbReference type="Pfam" id="PF01757">
    <property type="entry name" value="Acyl_transf_3"/>
    <property type="match status" value="1"/>
</dbReference>
<keyword evidence="1" id="KW-1133">Transmembrane helix</keyword>
<dbReference type="PANTHER" id="PTHR23028:SF53">
    <property type="entry name" value="ACYL_TRANSF_3 DOMAIN-CONTAINING PROTEIN"/>
    <property type="match status" value="1"/>
</dbReference>
<evidence type="ECO:0000313" key="3">
    <source>
        <dbReference type="EMBL" id="CDH01533.1"/>
    </source>
</evidence>
<dbReference type="GO" id="GO:0016020">
    <property type="term" value="C:membrane"/>
    <property type="evidence" value="ECO:0007669"/>
    <property type="project" value="TreeGrafter"/>
</dbReference>
<dbReference type="AlphaFoldDB" id="A0A077NSQ1"/>
<feature type="domain" description="Acyltransferase 3" evidence="2">
    <location>
        <begin position="6"/>
        <end position="314"/>
    </location>
</feature>
<keyword evidence="1" id="KW-0812">Transmembrane</keyword>
<dbReference type="EMBL" id="CBSV010000136">
    <property type="protein sequence ID" value="CDH01533.1"/>
    <property type="molecule type" value="Genomic_DNA"/>
</dbReference>
<feature type="transmembrane region" description="Helical" evidence="1">
    <location>
        <begin position="302"/>
        <end position="320"/>
    </location>
</feature>
<dbReference type="EC" id="2.3.1.-" evidence="3"/>
<name>A0A077NSQ1_XENBV</name>
<keyword evidence="3" id="KW-0808">Transferase</keyword>
<keyword evidence="1" id="KW-0472">Membrane</keyword>
<organism evidence="3 4">
    <name type="scientific">Xenorhabdus bovienii str. feltiae Moldova</name>
    <dbReference type="NCBI Taxonomy" id="1398200"/>
    <lineage>
        <taxon>Bacteria</taxon>
        <taxon>Pseudomonadati</taxon>
        <taxon>Pseudomonadota</taxon>
        <taxon>Gammaproteobacteria</taxon>
        <taxon>Enterobacterales</taxon>
        <taxon>Morganellaceae</taxon>
        <taxon>Xenorhabdus</taxon>
    </lineage>
</organism>
<dbReference type="GO" id="GO:0000271">
    <property type="term" value="P:polysaccharide biosynthetic process"/>
    <property type="evidence" value="ECO:0007669"/>
    <property type="project" value="TreeGrafter"/>
</dbReference>
<feature type="transmembrane region" description="Helical" evidence="1">
    <location>
        <begin position="247"/>
        <end position="265"/>
    </location>
</feature>
<dbReference type="InterPro" id="IPR002656">
    <property type="entry name" value="Acyl_transf_3_dom"/>
</dbReference>
<feature type="transmembrane region" description="Helical" evidence="1">
    <location>
        <begin position="277"/>
        <end position="296"/>
    </location>
</feature>
<feature type="transmembrane region" description="Helical" evidence="1">
    <location>
        <begin position="141"/>
        <end position="160"/>
    </location>
</feature>